<protein>
    <submittedName>
        <fullName evidence="1">Uncharacterized protein</fullName>
    </submittedName>
</protein>
<name>A0AAE0YA16_9GAST</name>
<organism evidence="1 2">
    <name type="scientific">Elysia crispata</name>
    <name type="common">lettuce slug</name>
    <dbReference type="NCBI Taxonomy" id="231223"/>
    <lineage>
        <taxon>Eukaryota</taxon>
        <taxon>Metazoa</taxon>
        <taxon>Spiralia</taxon>
        <taxon>Lophotrochozoa</taxon>
        <taxon>Mollusca</taxon>
        <taxon>Gastropoda</taxon>
        <taxon>Heterobranchia</taxon>
        <taxon>Euthyneura</taxon>
        <taxon>Panpulmonata</taxon>
        <taxon>Sacoglossa</taxon>
        <taxon>Placobranchoidea</taxon>
        <taxon>Plakobranchidae</taxon>
        <taxon>Elysia</taxon>
    </lineage>
</organism>
<dbReference type="Proteomes" id="UP001283361">
    <property type="component" value="Unassembled WGS sequence"/>
</dbReference>
<accession>A0AAE0YA16</accession>
<comment type="caution">
    <text evidence="1">The sequence shown here is derived from an EMBL/GenBank/DDBJ whole genome shotgun (WGS) entry which is preliminary data.</text>
</comment>
<proteinExistence type="predicted"/>
<reference evidence="1" key="1">
    <citation type="journal article" date="2023" name="G3 (Bethesda)">
        <title>A reference genome for the long-term kleptoplast-retaining sea slug Elysia crispata morphotype clarki.</title>
        <authorList>
            <person name="Eastman K.E."/>
            <person name="Pendleton A.L."/>
            <person name="Shaikh M.A."/>
            <person name="Suttiyut T."/>
            <person name="Ogas R."/>
            <person name="Tomko P."/>
            <person name="Gavelis G."/>
            <person name="Widhalm J.R."/>
            <person name="Wisecaver J.H."/>
        </authorList>
    </citation>
    <scope>NUCLEOTIDE SEQUENCE</scope>
    <source>
        <strain evidence="1">ECLA1</strain>
    </source>
</reference>
<evidence type="ECO:0000313" key="1">
    <source>
        <dbReference type="EMBL" id="KAK3737577.1"/>
    </source>
</evidence>
<keyword evidence="2" id="KW-1185">Reference proteome</keyword>
<gene>
    <name evidence="1" type="ORF">RRG08_062204</name>
</gene>
<evidence type="ECO:0000313" key="2">
    <source>
        <dbReference type="Proteomes" id="UP001283361"/>
    </source>
</evidence>
<sequence>MIGTIEPSVAIFINKDVDVQNRASAQAAVDWRKLREALLYLTTKHSRITGDRPAAWDQFKMVRLDGSQYFLSKDQGEADKQCLVLITASQAWGSLSYKYQTMAELRFEPLKPTTTR</sequence>
<dbReference type="EMBL" id="JAWDGP010006640">
    <property type="protein sequence ID" value="KAK3737577.1"/>
    <property type="molecule type" value="Genomic_DNA"/>
</dbReference>
<dbReference type="AlphaFoldDB" id="A0AAE0YA16"/>